<sequence length="147" mass="16565">MASDPSCCKCLDITQFFFDIDYLPARRLFKDNNRNILLRQHAVSVIAKVKEIVKKMIELCGRMSIEVAAEDIEAENRSLAKGDRKGNEAKNVEELQPQMERAISNIEPRKHMNFELNCEKLNVGGGRFEFAAALLAVLASLLPNNTL</sequence>
<gene>
    <name evidence="1" type="ORF">TSUD_214350</name>
</gene>
<evidence type="ECO:0000313" key="1">
    <source>
        <dbReference type="EMBL" id="GAU36238.1"/>
    </source>
</evidence>
<organism evidence="1 2">
    <name type="scientific">Trifolium subterraneum</name>
    <name type="common">Subterranean clover</name>
    <dbReference type="NCBI Taxonomy" id="3900"/>
    <lineage>
        <taxon>Eukaryota</taxon>
        <taxon>Viridiplantae</taxon>
        <taxon>Streptophyta</taxon>
        <taxon>Embryophyta</taxon>
        <taxon>Tracheophyta</taxon>
        <taxon>Spermatophyta</taxon>
        <taxon>Magnoliopsida</taxon>
        <taxon>eudicotyledons</taxon>
        <taxon>Gunneridae</taxon>
        <taxon>Pentapetalae</taxon>
        <taxon>rosids</taxon>
        <taxon>fabids</taxon>
        <taxon>Fabales</taxon>
        <taxon>Fabaceae</taxon>
        <taxon>Papilionoideae</taxon>
        <taxon>50 kb inversion clade</taxon>
        <taxon>NPAAA clade</taxon>
        <taxon>Hologalegina</taxon>
        <taxon>IRL clade</taxon>
        <taxon>Trifolieae</taxon>
        <taxon>Trifolium</taxon>
    </lineage>
</organism>
<dbReference type="EMBL" id="DF973623">
    <property type="protein sequence ID" value="GAU36238.1"/>
    <property type="molecule type" value="Genomic_DNA"/>
</dbReference>
<proteinExistence type="predicted"/>
<evidence type="ECO:0000313" key="2">
    <source>
        <dbReference type="Proteomes" id="UP000242715"/>
    </source>
</evidence>
<protein>
    <submittedName>
        <fullName evidence="1">Uncharacterized protein</fullName>
    </submittedName>
</protein>
<dbReference type="Proteomes" id="UP000242715">
    <property type="component" value="Unassembled WGS sequence"/>
</dbReference>
<keyword evidence="2" id="KW-1185">Reference proteome</keyword>
<accession>A0A2Z6MUP2</accession>
<reference evidence="2" key="1">
    <citation type="journal article" date="2017" name="Front. Plant Sci.">
        <title>Climate Clever Clovers: New Paradigm to Reduce the Environmental Footprint of Ruminants by Breeding Low Methanogenic Forages Utilizing Haplotype Variation.</title>
        <authorList>
            <person name="Kaur P."/>
            <person name="Appels R."/>
            <person name="Bayer P.E."/>
            <person name="Keeble-Gagnere G."/>
            <person name="Wang J."/>
            <person name="Hirakawa H."/>
            <person name="Shirasawa K."/>
            <person name="Vercoe P."/>
            <person name="Stefanova K."/>
            <person name="Durmic Z."/>
            <person name="Nichols P."/>
            <person name="Revell C."/>
            <person name="Isobe S.N."/>
            <person name="Edwards D."/>
            <person name="Erskine W."/>
        </authorList>
    </citation>
    <scope>NUCLEOTIDE SEQUENCE [LARGE SCALE GENOMIC DNA]</scope>
    <source>
        <strain evidence="2">cv. Daliak</strain>
    </source>
</reference>
<dbReference type="AlphaFoldDB" id="A0A2Z6MUP2"/>
<name>A0A2Z6MUP2_TRISU</name>